<proteinExistence type="predicted"/>
<name>A0A0E9RS73_ANGAN</name>
<accession>A0A0E9RS73</accession>
<protein>
    <submittedName>
        <fullName evidence="2">Uncharacterized protein</fullName>
    </submittedName>
</protein>
<evidence type="ECO:0000256" key="1">
    <source>
        <dbReference type="SAM" id="Phobius"/>
    </source>
</evidence>
<sequence>MYTHRGTHTHTYMYVHTHRHTHTQTHTVYAALSFPLAVLRFFILWPVFLTEVSAWPFRR</sequence>
<evidence type="ECO:0000313" key="2">
    <source>
        <dbReference type="EMBL" id="JAH31682.1"/>
    </source>
</evidence>
<reference evidence="2" key="2">
    <citation type="journal article" date="2015" name="Fish Shellfish Immunol.">
        <title>Early steps in the European eel (Anguilla anguilla)-Vibrio vulnificus interaction in the gills: Role of the RtxA13 toxin.</title>
        <authorList>
            <person name="Callol A."/>
            <person name="Pajuelo D."/>
            <person name="Ebbesson L."/>
            <person name="Teles M."/>
            <person name="MacKenzie S."/>
            <person name="Amaro C."/>
        </authorList>
    </citation>
    <scope>NUCLEOTIDE SEQUENCE</scope>
</reference>
<dbReference type="AlphaFoldDB" id="A0A0E9RS73"/>
<keyword evidence="1" id="KW-0812">Transmembrane</keyword>
<keyword evidence="1" id="KW-1133">Transmembrane helix</keyword>
<reference evidence="2" key="1">
    <citation type="submission" date="2014-11" db="EMBL/GenBank/DDBJ databases">
        <authorList>
            <person name="Amaro Gonzalez C."/>
        </authorList>
    </citation>
    <scope>NUCLEOTIDE SEQUENCE</scope>
</reference>
<dbReference type="EMBL" id="GBXM01076895">
    <property type="protein sequence ID" value="JAH31682.1"/>
    <property type="molecule type" value="Transcribed_RNA"/>
</dbReference>
<feature type="transmembrane region" description="Helical" evidence="1">
    <location>
        <begin position="28"/>
        <end position="49"/>
    </location>
</feature>
<keyword evidence="1" id="KW-0472">Membrane</keyword>
<organism evidence="2">
    <name type="scientific">Anguilla anguilla</name>
    <name type="common">European freshwater eel</name>
    <name type="synonym">Muraena anguilla</name>
    <dbReference type="NCBI Taxonomy" id="7936"/>
    <lineage>
        <taxon>Eukaryota</taxon>
        <taxon>Metazoa</taxon>
        <taxon>Chordata</taxon>
        <taxon>Craniata</taxon>
        <taxon>Vertebrata</taxon>
        <taxon>Euteleostomi</taxon>
        <taxon>Actinopterygii</taxon>
        <taxon>Neopterygii</taxon>
        <taxon>Teleostei</taxon>
        <taxon>Anguilliformes</taxon>
        <taxon>Anguillidae</taxon>
        <taxon>Anguilla</taxon>
    </lineage>
</organism>